<dbReference type="AlphaFoldDB" id="A0A381T176"/>
<organism evidence="1">
    <name type="scientific">marine metagenome</name>
    <dbReference type="NCBI Taxonomy" id="408172"/>
    <lineage>
        <taxon>unclassified sequences</taxon>
        <taxon>metagenomes</taxon>
        <taxon>ecological metagenomes</taxon>
    </lineage>
</organism>
<accession>A0A381T176</accession>
<dbReference type="InterPro" id="IPR029021">
    <property type="entry name" value="Prot-tyrosine_phosphatase-like"/>
</dbReference>
<dbReference type="PROSITE" id="PS51257">
    <property type="entry name" value="PROKAR_LIPOPROTEIN"/>
    <property type="match status" value="1"/>
</dbReference>
<evidence type="ECO:0000313" key="1">
    <source>
        <dbReference type="EMBL" id="SVA09982.1"/>
    </source>
</evidence>
<sequence length="185" mass="19560">MKSSFFSFTALIVFTLVGSLSGCGEAEAPSVATLETATDLGVRNARMPIEGLLTSGQVTEEQYDALAEGGYRHFISLRPESENGAGWEESYAQPGTFNRIPIAGAADLTRENVAALDRLLDEAGDDPAVLYCASSNRVGALLALRAYWMDGVPAEEAAELGRAAGMTRLEAPVLELLGLTEGSSR</sequence>
<dbReference type="EMBL" id="UINC01003876">
    <property type="protein sequence ID" value="SVA09982.1"/>
    <property type="molecule type" value="Genomic_DNA"/>
</dbReference>
<evidence type="ECO:0008006" key="2">
    <source>
        <dbReference type="Google" id="ProtNLM"/>
    </source>
</evidence>
<gene>
    <name evidence="1" type="ORF">METZ01_LOCUS62836</name>
</gene>
<dbReference type="SUPFAM" id="SSF52799">
    <property type="entry name" value="(Phosphotyrosine protein) phosphatases II"/>
    <property type="match status" value="1"/>
</dbReference>
<proteinExistence type="predicted"/>
<reference evidence="1" key="1">
    <citation type="submission" date="2018-05" db="EMBL/GenBank/DDBJ databases">
        <authorList>
            <person name="Lanie J.A."/>
            <person name="Ng W.-L."/>
            <person name="Kazmierczak K.M."/>
            <person name="Andrzejewski T.M."/>
            <person name="Davidsen T.M."/>
            <person name="Wayne K.J."/>
            <person name="Tettelin H."/>
            <person name="Glass J.I."/>
            <person name="Rusch D."/>
            <person name="Podicherti R."/>
            <person name="Tsui H.-C.T."/>
            <person name="Winkler M.E."/>
        </authorList>
    </citation>
    <scope>NUCLEOTIDE SEQUENCE</scope>
</reference>
<dbReference type="Gene3D" id="3.90.190.10">
    <property type="entry name" value="Protein tyrosine phosphatase superfamily"/>
    <property type="match status" value="1"/>
</dbReference>
<protein>
    <recommendedName>
        <fullName evidence="2">Tyrosine specific protein phosphatases domain-containing protein</fullName>
    </recommendedName>
</protein>
<name>A0A381T176_9ZZZZ</name>